<evidence type="ECO:0000256" key="6">
    <source>
        <dbReference type="ARBA" id="ARBA00022833"/>
    </source>
</evidence>
<feature type="binding site" evidence="7">
    <location>
        <position position="57"/>
    </location>
    <ligand>
        <name>Zn(2+)</name>
        <dbReference type="ChEBI" id="CHEBI:29105"/>
        <label>1</label>
    </ligand>
</feature>
<dbReference type="EC" id="3.1.2.6" evidence="7"/>
<evidence type="ECO:0000256" key="2">
    <source>
        <dbReference type="ARBA" id="ARBA00004963"/>
    </source>
</evidence>
<dbReference type="RefSeq" id="WP_341629119.1">
    <property type="nucleotide sequence ID" value="NZ_JBAKBA010000053.1"/>
</dbReference>
<dbReference type="InterPro" id="IPR001279">
    <property type="entry name" value="Metallo-B-lactamas"/>
</dbReference>
<dbReference type="InterPro" id="IPR036866">
    <property type="entry name" value="RibonucZ/Hydroxyglut_hydro"/>
</dbReference>
<feature type="binding site" evidence="7">
    <location>
        <position position="167"/>
    </location>
    <ligand>
        <name>Zn(2+)</name>
        <dbReference type="ChEBI" id="CHEBI:29105"/>
        <label>2</label>
    </ligand>
</feature>
<keyword evidence="4 7" id="KW-0479">Metal-binding</keyword>
<proteinExistence type="inferred from homology"/>
<dbReference type="PIRSF" id="PIRSF005457">
    <property type="entry name" value="Glx"/>
    <property type="match status" value="1"/>
</dbReference>
<feature type="binding site" evidence="7">
    <location>
        <position position="112"/>
    </location>
    <ligand>
        <name>Zn(2+)</name>
        <dbReference type="ChEBI" id="CHEBI:29105"/>
        <label>1</label>
    </ligand>
</feature>
<accession>A0ABU9HG35</accession>
<keyword evidence="10" id="KW-1185">Reference proteome</keyword>
<organism evidence="9 10">
    <name type="scientific">Psychromonas arctica</name>
    <dbReference type="NCBI Taxonomy" id="168275"/>
    <lineage>
        <taxon>Bacteria</taxon>
        <taxon>Pseudomonadati</taxon>
        <taxon>Pseudomonadota</taxon>
        <taxon>Gammaproteobacteria</taxon>
        <taxon>Alteromonadales</taxon>
        <taxon>Psychromonadaceae</taxon>
        <taxon>Psychromonas</taxon>
    </lineage>
</organism>
<feature type="binding site" evidence="7">
    <location>
        <position position="59"/>
    </location>
    <ligand>
        <name>Zn(2+)</name>
        <dbReference type="ChEBI" id="CHEBI:29105"/>
        <label>2</label>
    </ligand>
</feature>
<dbReference type="HAMAP" id="MF_01374">
    <property type="entry name" value="Glyoxalase_2"/>
    <property type="match status" value="1"/>
</dbReference>
<feature type="binding site" evidence="7">
    <location>
        <position position="129"/>
    </location>
    <ligand>
        <name>Zn(2+)</name>
        <dbReference type="ChEBI" id="CHEBI:29105"/>
        <label>1</label>
    </ligand>
</feature>
<dbReference type="InterPro" id="IPR017782">
    <property type="entry name" value="Hydroxyacylglutathione_Hdrlase"/>
</dbReference>
<comment type="cofactor">
    <cofactor evidence="7">
        <name>Zn(2+)</name>
        <dbReference type="ChEBI" id="CHEBI:29105"/>
    </cofactor>
    <text evidence="7">Binds 2 Zn(2+) ions per subunit.</text>
</comment>
<evidence type="ECO:0000256" key="1">
    <source>
        <dbReference type="ARBA" id="ARBA00001623"/>
    </source>
</evidence>
<name>A0ABU9HG35_9GAMM</name>
<protein>
    <recommendedName>
        <fullName evidence="7">Hydroxyacylglutathione hydrolase</fullName>
        <ecNumber evidence="7">3.1.2.6</ecNumber>
    </recommendedName>
    <alternativeName>
        <fullName evidence="7">Glyoxalase II</fullName>
        <shortName evidence="7">Glx II</shortName>
    </alternativeName>
</protein>
<feature type="domain" description="Metallo-beta-lactamase" evidence="8">
    <location>
        <begin position="12"/>
        <end position="167"/>
    </location>
</feature>
<dbReference type="InterPro" id="IPR050110">
    <property type="entry name" value="Glyoxalase_II_hydrolase"/>
</dbReference>
<feature type="binding site" evidence="7">
    <location>
        <position position="60"/>
    </location>
    <ligand>
        <name>Zn(2+)</name>
        <dbReference type="ChEBI" id="CHEBI:29105"/>
        <label>2</label>
    </ligand>
</feature>
<evidence type="ECO:0000313" key="10">
    <source>
        <dbReference type="Proteomes" id="UP001366060"/>
    </source>
</evidence>
<evidence type="ECO:0000259" key="8">
    <source>
        <dbReference type="SMART" id="SM00849"/>
    </source>
</evidence>
<evidence type="ECO:0000313" key="9">
    <source>
        <dbReference type="EMBL" id="MEL0660716.1"/>
    </source>
</evidence>
<comment type="catalytic activity">
    <reaction evidence="1 7">
        <text>an S-(2-hydroxyacyl)glutathione + H2O = a 2-hydroxy carboxylate + glutathione + H(+)</text>
        <dbReference type="Rhea" id="RHEA:21864"/>
        <dbReference type="ChEBI" id="CHEBI:15377"/>
        <dbReference type="ChEBI" id="CHEBI:15378"/>
        <dbReference type="ChEBI" id="CHEBI:57925"/>
        <dbReference type="ChEBI" id="CHEBI:58896"/>
        <dbReference type="ChEBI" id="CHEBI:71261"/>
        <dbReference type="EC" id="3.1.2.6"/>
    </reaction>
</comment>
<keyword evidence="6 7" id="KW-0862">Zinc</keyword>
<dbReference type="GO" id="GO:0004416">
    <property type="term" value="F:hydroxyacylglutathione hydrolase activity"/>
    <property type="evidence" value="ECO:0007669"/>
    <property type="project" value="UniProtKB-EC"/>
</dbReference>
<evidence type="ECO:0000256" key="5">
    <source>
        <dbReference type="ARBA" id="ARBA00022801"/>
    </source>
</evidence>
<comment type="similarity">
    <text evidence="3 7">Belongs to the metallo-beta-lactamase superfamily. Glyoxalase II family.</text>
</comment>
<comment type="subunit">
    <text evidence="7">Monomer.</text>
</comment>
<dbReference type="PANTHER" id="PTHR43705:SF1">
    <property type="entry name" value="HYDROXYACYLGLUTATHIONE HYDROLASE GLOB"/>
    <property type="match status" value="1"/>
</dbReference>
<dbReference type="EMBL" id="JBAKBA010000053">
    <property type="protein sequence ID" value="MEL0660716.1"/>
    <property type="molecule type" value="Genomic_DNA"/>
</dbReference>
<dbReference type="CDD" id="cd07723">
    <property type="entry name" value="hydroxyacylglutathione_hydrolase_MBL-fold"/>
    <property type="match status" value="1"/>
</dbReference>
<comment type="caution">
    <text evidence="9">The sequence shown here is derived from an EMBL/GenBank/DDBJ whole genome shotgun (WGS) entry which is preliminary data.</text>
</comment>
<dbReference type="InterPro" id="IPR035680">
    <property type="entry name" value="Clx_II_MBL"/>
</dbReference>
<evidence type="ECO:0000256" key="7">
    <source>
        <dbReference type="HAMAP-Rule" id="MF_01374"/>
    </source>
</evidence>
<feature type="binding site" evidence="7">
    <location>
        <position position="55"/>
    </location>
    <ligand>
        <name>Zn(2+)</name>
        <dbReference type="ChEBI" id="CHEBI:29105"/>
        <label>1</label>
    </ligand>
</feature>
<evidence type="ECO:0000256" key="4">
    <source>
        <dbReference type="ARBA" id="ARBA00022723"/>
    </source>
</evidence>
<comment type="function">
    <text evidence="7">Thiolesterase that catalyzes the hydrolysis of S-D-lactoyl-glutathione to form glutathione and D-lactic acid.</text>
</comment>
<dbReference type="InterPro" id="IPR032282">
    <property type="entry name" value="HAGH_C"/>
</dbReference>
<comment type="pathway">
    <text evidence="2 7">Secondary metabolite metabolism; methylglyoxal degradation; (R)-lactate from methylglyoxal: step 2/2.</text>
</comment>
<gene>
    <name evidence="7 9" type="primary">gloB</name>
    <name evidence="9" type="ORF">V6255_16395</name>
</gene>
<dbReference type="SMART" id="SM00849">
    <property type="entry name" value="Lactamase_B"/>
    <property type="match status" value="1"/>
</dbReference>
<dbReference type="Pfam" id="PF00753">
    <property type="entry name" value="Lactamase_B"/>
    <property type="match status" value="2"/>
</dbReference>
<dbReference type="Pfam" id="PF16123">
    <property type="entry name" value="HAGH_C"/>
    <property type="match status" value="1"/>
</dbReference>
<dbReference type="Gene3D" id="3.60.15.10">
    <property type="entry name" value="Ribonuclease Z/Hydroxyacylglutathione hydrolase-like"/>
    <property type="match status" value="1"/>
</dbReference>
<dbReference type="PANTHER" id="PTHR43705">
    <property type="entry name" value="HYDROXYACYLGLUTATHIONE HYDROLASE"/>
    <property type="match status" value="1"/>
</dbReference>
<dbReference type="Proteomes" id="UP001366060">
    <property type="component" value="Unassembled WGS sequence"/>
</dbReference>
<keyword evidence="5 7" id="KW-0378">Hydrolase</keyword>
<evidence type="ECO:0000256" key="3">
    <source>
        <dbReference type="ARBA" id="ARBA00006759"/>
    </source>
</evidence>
<feature type="binding site" evidence="7">
    <location>
        <position position="129"/>
    </location>
    <ligand>
        <name>Zn(2+)</name>
        <dbReference type="ChEBI" id="CHEBI:29105"/>
        <label>2</label>
    </ligand>
</feature>
<reference evidence="9 10" key="1">
    <citation type="submission" date="2024-02" db="EMBL/GenBank/DDBJ databases">
        <title>Bacteria isolated from the canopy kelp, Nereocystis luetkeana.</title>
        <authorList>
            <person name="Pfister C.A."/>
            <person name="Younker I.T."/>
            <person name="Light S.H."/>
        </authorList>
    </citation>
    <scope>NUCLEOTIDE SEQUENCE [LARGE SCALE GENOMIC DNA]</scope>
    <source>
        <strain evidence="9 10">TI.2.07</strain>
    </source>
</reference>
<dbReference type="SUPFAM" id="SSF56281">
    <property type="entry name" value="Metallo-hydrolase/oxidoreductase"/>
    <property type="match status" value="1"/>
</dbReference>
<sequence>MFSVLTIPAFDDNYIWLIKDSQSKRCVVVDPGDATPVLEILESQQLTIEAIIITHHHQDHTGGVKALVLDNPQIKVFSKNPLFENVYLVDEGDEVSFFDNKLTFKIWQVAGHTLDHIVYFNEEMLFCGDTLFSAGCGRVFEGTHQQMYDALTRLATLDENINVYCAHEYTQNNLIFALHVDPHNNDLLAYIKQVSKLRQQGLPSIPTTIKCQKLVNPFLRFNDESLLNNLQNILAKKITSGLQCFKELRLYKDHF</sequence>
<dbReference type="NCBIfam" id="TIGR03413">
    <property type="entry name" value="GSH_gloB"/>
    <property type="match status" value="1"/>
</dbReference>